<reference evidence="2 3" key="1">
    <citation type="submission" date="2023-08" db="EMBL/GenBank/DDBJ databases">
        <authorList>
            <person name="Park J.-S."/>
        </authorList>
    </citation>
    <scope>NUCLEOTIDE SEQUENCE [LARGE SCALE GENOMIC DNA]</scope>
    <source>
        <strain evidence="2 3">2205SS18-9</strain>
    </source>
</reference>
<feature type="coiled-coil region" evidence="1">
    <location>
        <begin position="61"/>
        <end position="88"/>
    </location>
</feature>
<keyword evidence="3" id="KW-1185">Reference proteome</keyword>
<dbReference type="RefSeq" id="WP_305994463.1">
    <property type="nucleotide sequence ID" value="NZ_JAVAMP010000026.1"/>
</dbReference>
<evidence type="ECO:0000256" key="1">
    <source>
        <dbReference type="SAM" id="Coils"/>
    </source>
</evidence>
<comment type="caution">
    <text evidence="2">The sequence shown here is derived from an EMBL/GenBank/DDBJ whole genome shotgun (WGS) entry which is preliminary data.</text>
</comment>
<keyword evidence="1" id="KW-0175">Coiled coil</keyword>
<accession>A0ABT9J6B0</accession>
<protein>
    <submittedName>
        <fullName evidence="2">Uncharacterized protein</fullName>
    </submittedName>
</protein>
<proteinExistence type="predicted"/>
<dbReference type="Proteomes" id="UP001231941">
    <property type="component" value="Unassembled WGS sequence"/>
</dbReference>
<organism evidence="2 3">
    <name type="scientific">Chengkuizengella axinellae</name>
    <dbReference type="NCBI Taxonomy" id="3064388"/>
    <lineage>
        <taxon>Bacteria</taxon>
        <taxon>Bacillati</taxon>
        <taxon>Bacillota</taxon>
        <taxon>Bacilli</taxon>
        <taxon>Bacillales</taxon>
        <taxon>Paenibacillaceae</taxon>
        <taxon>Chengkuizengella</taxon>
    </lineage>
</organism>
<dbReference type="EMBL" id="JAVAMP010000026">
    <property type="protein sequence ID" value="MDP5277162.1"/>
    <property type="molecule type" value="Genomic_DNA"/>
</dbReference>
<evidence type="ECO:0000313" key="2">
    <source>
        <dbReference type="EMBL" id="MDP5277162.1"/>
    </source>
</evidence>
<name>A0ABT9J6B0_9BACL</name>
<sequence>MTIDPLSITSKIISSYDEVKQALEHYRKEQAYCESEYNDIAHALELTNFNASEGYKLAKQMQESRLRRRQAKNMIEQLETLMKTFKKHKSLCNELKDAHAQIQLTIGSQKKRSYRPRVREDLFERVAR</sequence>
<evidence type="ECO:0000313" key="3">
    <source>
        <dbReference type="Proteomes" id="UP001231941"/>
    </source>
</evidence>
<gene>
    <name evidence="2" type="ORF">Q5Y73_23990</name>
</gene>